<gene>
    <name evidence="2" type="ORF">AB1Y20_014706</name>
</gene>
<protein>
    <recommendedName>
        <fullName evidence="4">Glycerophosphocholine acyltransferase 1</fullName>
    </recommendedName>
</protein>
<name>A0AB34IDX0_PRYPA</name>
<organism evidence="2 3">
    <name type="scientific">Prymnesium parvum</name>
    <name type="common">Toxic golden alga</name>
    <dbReference type="NCBI Taxonomy" id="97485"/>
    <lineage>
        <taxon>Eukaryota</taxon>
        <taxon>Haptista</taxon>
        <taxon>Haptophyta</taxon>
        <taxon>Prymnesiophyceae</taxon>
        <taxon>Prymnesiales</taxon>
        <taxon>Prymnesiaceae</taxon>
        <taxon>Prymnesium</taxon>
    </lineage>
</organism>
<keyword evidence="1" id="KW-0812">Transmembrane</keyword>
<feature type="transmembrane region" description="Helical" evidence="1">
    <location>
        <begin position="270"/>
        <end position="292"/>
    </location>
</feature>
<feature type="transmembrane region" description="Helical" evidence="1">
    <location>
        <begin position="145"/>
        <end position="171"/>
    </location>
</feature>
<keyword evidence="3" id="KW-1185">Reference proteome</keyword>
<keyword evidence="1" id="KW-0472">Membrane</keyword>
<feature type="transmembrane region" description="Helical" evidence="1">
    <location>
        <begin position="66"/>
        <end position="84"/>
    </location>
</feature>
<evidence type="ECO:0008006" key="4">
    <source>
        <dbReference type="Google" id="ProtNLM"/>
    </source>
</evidence>
<evidence type="ECO:0000256" key="1">
    <source>
        <dbReference type="SAM" id="Phobius"/>
    </source>
</evidence>
<comment type="caution">
    <text evidence="2">The sequence shown here is derived from an EMBL/GenBank/DDBJ whole genome shotgun (WGS) entry which is preliminary data.</text>
</comment>
<sequence>MSQSAALIAPRFGTVQTHTPDLGLQVRLLKLPMPSAPFLLLPAAPAPKAHAADAADAPLRPRASGWLVLLLAYIVLTSLVALKYLRFPSIPLEFLVAAFHLVVALLAHGSLRSEWHFTLVASLLYFIPSDTAITYAGVFKYVAPALFWFGCIPSYMMFMWSVVYVTAIHAAYDTPALRAPPPLKAFAVCVLIYAVMEAFEPYLQIWQWRDYPSIVPVVVLEESLVGLGVAMLYPNRHSRWGIYMACGIPIGVIFYWMVGGTYPVDHTDVYLITAGVVVSVLAAALILACIGGSCCCCRRRARAHSCDGDSAPTAVTLVK</sequence>
<evidence type="ECO:0000313" key="2">
    <source>
        <dbReference type="EMBL" id="KAL1496079.1"/>
    </source>
</evidence>
<evidence type="ECO:0000313" key="3">
    <source>
        <dbReference type="Proteomes" id="UP001515480"/>
    </source>
</evidence>
<feature type="transmembrane region" description="Helical" evidence="1">
    <location>
        <begin position="90"/>
        <end position="107"/>
    </location>
</feature>
<dbReference type="AlphaFoldDB" id="A0AB34IDX0"/>
<feature type="transmembrane region" description="Helical" evidence="1">
    <location>
        <begin position="240"/>
        <end position="258"/>
    </location>
</feature>
<accession>A0AB34IDX0</accession>
<feature type="transmembrane region" description="Helical" evidence="1">
    <location>
        <begin position="214"/>
        <end position="233"/>
    </location>
</feature>
<reference evidence="2 3" key="1">
    <citation type="journal article" date="2024" name="Science">
        <title>Giant polyketide synthase enzymes in the biosynthesis of giant marine polyether toxins.</title>
        <authorList>
            <person name="Fallon T.R."/>
            <person name="Shende V.V."/>
            <person name="Wierzbicki I.H."/>
            <person name="Pendleton A.L."/>
            <person name="Watervoot N.F."/>
            <person name="Auber R.P."/>
            <person name="Gonzalez D.J."/>
            <person name="Wisecaver J.H."/>
            <person name="Moore B.S."/>
        </authorList>
    </citation>
    <scope>NUCLEOTIDE SEQUENCE [LARGE SCALE GENOMIC DNA]</scope>
    <source>
        <strain evidence="2 3">12B1</strain>
    </source>
</reference>
<dbReference type="Proteomes" id="UP001515480">
    <property type="component" value="Unassembled WGS sequence"/>
</dbReference>
<proteinExistence type="predicted"/>
<dbReference type="EMBL" id="JBGBPQ010000030">
    <property type="protein sequence ID" value="KAL1496079.1"/>
    <property type="molecule type" value="Genomic_DNA"/>
</dbReference>
<keyword evidence="1" id="KW-1133">Transmembrane helix</keyword>
<feature type="transmembrane region" description="Helical" evidence="1">
    <location>
        <begin position="119"/>
        <end position="139"/>
    </location>
</feature>